<dbReference type="InterPro" id="IPR002182">
    <property type="entry name" value="NB-ARC"/>
</dbReference>
<dbReference type="EMBL" id="JARAOO010000007">
    <property type="protein sequence ID" value="KAJ7961786.1"/>
    <property type="molecule type" value="Genomic_DNA"/>
</dbReference>
<comment type="caution">
    <text evidence="2">The sequence shown here is derived from an EMBL/GenBank/DDBJ whole genome shotgun (WGS) entry which is preliminary data.</text>
</comment>
<evidence type="ECO:0000313" key="3">
    <source>
        <dbReference type="Proteomes" id="UP001163823"/>
    </source>
</evidence>
<proteinExistence type="predicted"/>
<dbReference type="InterPro" id="IPR044974">
    <property type="entry name" value="Disease_R_plants"/>
</dbReference>
<dbReference type="PANTHER" id="PTHR11017:SF271">
    <property type="entry name" value="DISEASE RESISTANCE PROTEIN (TIR-NBS-LRR CLASS) FAMILY"/>
    <property type="match status" value="1"/>
</dbReference>
<sequence length="137" mass="15579">MIPLINIGPIGVRTIGIWGMSGVGKTTIAKAIYNEVRSNFEGGSFLAKIKEVWGHDNGQIRLQQQLLTDVFKANKALIQNVDEGTILLKERLRHRRVLVVLDDVDKQDQLKALCGNRNWFQPEIYIILFNCLKFDDT</sequence>
<evidence type="ECO:0000313" key="2">
    <source>
        <dbReference type="EMBL" id="KAJ7961786.1"/>
    </source>
</evidence>
<dbReference type="PRINTS" id="PR00364">
    <property type="entry name" value="DISEASERSIST"/>
</dbReference>
<feature type="domain" description="NB-ARC" evidence="1">
    <location>
        <begin position="13"/>
        <end position="114"/>
    </location>
</feature>
<dbReference type="Proteomes" id="UP001163823">
    <property type="component" value="Chromosome 7"/>
</dbReference>
<dbReference type="Pfam" id="PF00931">
    <property type="entry name" value="NB-ARC"/>
    <property type="match status" value="1"/>
</dbReference>
<organism evidence="2 3">
    <name type="scientific">Quillaja saponaria</name>
    <name type="common">Soap bark tree</name>
    <dbReference type="NCBI Taxonomy" id="32244"/>
    <lineage>
        <taxon>Eukaryota</taxon>
        <taxon>Viridiplantae</taxon>
        <taxon>Streptophyta</taxon>
        <taxon>Embryophyta</taxon>
        <taxon>Tracheophyta</taxon>
        <taxon>Spermatophyta</taxon>
        <taxon>Magnoliopsida</taxon>
        <taxon>eudicotyledons</taxon>
        <taxon>Gunneridae</taxon>
        <taxon>Pentapetalae</taxon>
        <taxon>rosids</taxon>
        <taxon>fabids</taxon>
        <taxon>Fabales</taxon>
        <taxon>Quillajaceae</taxon>
        <taxon>Quillaja</taxon>
    </lineage>
</organism>
<dbReference type="InterPro" id="IPR027417">
    <property type="entry name" value="P-loop_NTPase"/>
</dbReference>
<protein>
    <submittedName>
        <fullName evidence="2">TIR-NBS-LRR disease resistance protein</fullName>
    </submittedName>
</protein>
<reference evidence="2" key="1">
    <citation type="journal article" date="2023" name="Science">
        <title>Elucidation of the pathway for biosynthesis of saponin adjuvants from the soapbark tree.</title>
        <authorList>
            <person name="Reed J."/>
            <person name="Orme A."/>
            <person name="El-Demerdash A."/>
            <person name="Owen C."/>
            <person name="Martin L.B.B."/>
            <person name="Misra R.C."/>
            <person name="Kikuchi S."/>
            <person name="Rejzek M."/>
            <person name="Martin A.C."/>
            <person name="Harkess A."/>
            <person name="Leebens-Mack J."/>
            <person name="Louveau T."/>
            <person name="Stephenson M.J."/>
            <person name="Osbourn A."/>
        </authorList>
    </citation>
    <scope>NUCLEOTIDE SEQUENCE</scope>
    <source>
        <strain evidence="2">S10</strain>
    </source>
</reference>
<dbReference type="PANTHER" id="PTHR11017">
    <property type="entry name" value="LEUCINE-RICH REPEAT-CONTAINING PROTEIN"/>
    <property type="match status" value="1"/>
</dbReference>
<dbReference type="AlphaFoldDB" id="A0AAD7LQU1"/>
<gene>
    <name evidence="2" type="ORF">O6P43_017092</name>
</gene>
<dbReference type="GO" id="GO:0006952">
    <property type="term" value="P:defense response"/>
    <property type="evidence" value="ECO:0007669"/>
    <property type="project" value="InterPro"/>
</dbReference>
<dbReference type="GO" id="GO:0043531">
    <property type="term" value="F:ADP binding"/>
    <property type="evidence" value="ECO:0007669"/>
    <property type="project" value="InterPro"/>
</dbReference>
<dbReference type="KEGG" id="qsa:O6P43_017092"/>
<name>A0AAD7LQU1_QUISA</name>
<keyword evidence="3" id="KW-1185">Reference proteome</keyword>
<dbReference type="Gene3D" id="3.40.50.300">
    <property type="entry name" value="P-loop containing nucleotide triphosphate hydrolases"/>
    <property type="match status" value="1"/>
</dbReference>
<evidence type="ECO:0000259" key="1">
    <source>
        <dbReference type="Pfam" id="PF00931"/>
    </source>
</evidence>
<dbReference type="SUPFAM" id="SSF52540">
    <property type="entry name" value="P-loop containing nucleoside triphosphate hydrolases"/>
    <property type="match status" value="1"/>
</dbReference>
<accession>A0AAD7LQU1</accession>